<dbReference type="PROSITE" id="PS50076">
    <property type="entry name" value="DNAJ_2"/>
    <property type="match status" value="1"/>
</dbReference>
<reference evidence="3" key="2">
    <citation type="journal article" date="2021" name="PeerJ">
        <title>Extensive microbial diversity within the chicken gut microbiome revealed by metagenomics and culture.</title>
        <authorList>
            <person name="Gilroy R."/>
            <person name="Ravi A."/>
            <person name="Getino M."/>
            <person name="Pursley I."/>
            <person name="Horton D.L."/>
            <person name="Alikhan N.F."/>
            <person name="Baker D."/>
            <person name="Gharbi K."/>
            <person name="Hall N."/>
            <person name="Watson M."/>
            <person name="Adriaenssens E.M."/>
            <person name="Foster-Nyarko E."/>
            <person name="Jarju S."/>
            <person name="Secka A."/>
            <person name="Antonio M."/>
            <person name="Oren A."/>
            <person name="Chaudhuri R.R."/>
            <person name="La Ragione R."/>
            <person name="Hildebrand F."/>
            <person name="Pallen M.J."/>
        </authorList>
    </citation>
    <scope>NUCLEOTIDE SEQUENCE</scope>
    <source>
        <strain evidence="3">CHK190-19873</strain>
    </source>
</reference>
<reference evidence="3" key="1">
    <citation type="submission" date="2020-10" db="EMBL/GenBank/DDBJ databases">
        <authorList>
            <person name="Gilroy R."/>
        </authorList>
    </citation>
    <scope>NUCLEOTIDE SEQUENCE</scope>
    <source>
        <strain evidence="3">CHK190-19873</strain>
    </source>
</reference>
<sequence length="482" mass="55927">MRTDYEILGLQENASQAEIKRAYFRLIRQYTPEKDPERFQEIRRAYENLKEDGKSDAVKVNLEVPDDELARKLLEQIEKAYTKKRFGEVLGVAQEAVRVFGEYSGFLYFLGIAQRMTGSTGKSVRTFEKLVQKHPQEKKFQGELAISYQERGYGKKAFAAFEKAYDMGYRNLDFMTLFGICCQERKNYVRGLQIVEESIEAAKKRQPRPLPDLVNLFTGGMTLGMQISDESFLKMEKAYETFLYDTGSGLESVEEMLWESLNAVGAAAVSCCRDTRIPMERSPKLKVSFKTAKEGIFGLLKAAEEVLPDSVEEWKRLRWRLSIVSIQNEPGLSEAVKGVFLAFDREEEWPQEDAQYGRFIQLDAKLCLIEEWPRVQKELELVKKLYPEAYVSVEEVFQQIARTKDPDRLRDMLLKDYTRLEQYYEGCYFERYPQRRPVKEKQTWDSEMEGTFRRTGKKIGRNDPCPCGSGKKYKNCCGRGIS</sequence>
<accession>A0A9D1ETS5</accession>
<name>A0A9D1ETS5_9FIRM</name>
<dbReference type="PANTHER" id="PTHR33747">
    <property type="entry name" value="UPF0225 PROTEIN SCO1677"/>
    <property type="match status" value="1"/>
</dbReference>
<proteinExistence type="predicted"/>
<dbReference type="Proteomes" id="UP000823935">
    <property type="component" value="Unassembled WGS sequence"/>
</dbReference>
<dbReference type="InterPro" id="IPR011990">
    <property type="entry name" value="TPR-like_helical_dom_sf"/>
</dbReference>
<comment type="caution">
    <text evidence="3">The sequence shown here is derived from an EMBL/GenBank/DDBJ whole genome shotgun (WGS) entry which is preliminary data.</text>
</comment>
<gene>
    <name evidence="3" type="ORF">IAB44_09230</name>
</gene>
<dbReference type="Pfam" id="PF02810">
    <property type="entry name" value="SEC-C"/>
    <property type="match status" value="1"/>
</dbReference>
<dbReference type="InterPro" id="IPR036869">
    <property type="entry name" value="J_dom_sf"/>
</dbReference>
<dbReference type="Pfam" id="PF00226">
    <property type="entry name" value="DnaJ"/>
    <property type="match status" value="1"/>
</dbReference>
<feature type="domain" description="J" evidence="2">
    <location>
        <begin position="3"/>
        <end position="78"/>
    </location>
</feature>
<dbReference type="PANTHER" id="PTHR33747:SF1">
    <property type="entry name" value="ADENYLATE CYCLASE-ASSOCIATED CAP C-TERMINAL DOMAIN-CONTAINING PROTEIN"/>
    <property type="match status" value="1"/>
</dbReference>
<evidence type="ECO:0000313" key="3">
    <source>
        <dbReference type="EMBL" id="HIS31709.1"/>
    </source>
</evidence>
<evidence type="ECO:0000256" key="1">
    <source>
        <dbReference type="ARBA" id="ARBA00022705"/>
    </source>
</evidence>
<dbReference type="Gene3D" id="1.25.40.10">
    <property type="entry name" value="Tetratricopeptide repeat domain"/>
    <property type="match status" value="1"/>
</dbReference>
<dbReference type="SMART" id="SM00271">
    <property type="entry name" value="DnaJ"/>
    <property type="match status" value="1"/>
</dbReference>
<evidence type="ECO:0000313" key="4">
    <source>
        <dbReference type="Proteomes" id="UP000823935"/>
    </source>
</evidence>
<protein>
    <submittedName>
        <fullName evidence="3">DnaJ domain-containing protein</fullName>
    </submittedName>
</protein>
<dbReference type="InterPro" id="IPR001623">
    <property type="entry name" value="DnaJ_domain"/>
</dbReference>
<dbReference type="SUPFAM" id="SSF103642">
    <property type="entry name" value="Sec-C motif"/>
    <property type="match status" value="1"/>
</dbReference>
<dbReference type="AlphaFoldDB" id="A0A9D1ETS5"/>
<dbReference type="SUPFAM" id="SSF46565">
    <property type="entry name" value="Chaperone J-domain"/>
    <property type="match status" value="1"/>
</dbReference>
<dbReference type="GO" id="GO:0006260">
    <property type="term" value="P:DNA replication"/>
    <property type="evidence" value="ECO:0007669"/>
    <property type="project" value="UniProtKB-KW"/>
</dbReference>
<organism evidence="3 4">
    <name type="scientific">Candidatus Limivivens intestinipullorum</name>
    <dbReference type="NCBI Taxonomy" id="2840858"/>
    <lineage>
        <taxon>Bacteria</taxon>
        <taxon>Bacillati</taxon>
        <taxon>Bacillota</taxon>
        <taxon>Clostridia</taxon>
        <taxon>Lachnospirales</taxon>
        <taxon>Lachnospiraceae</taxon>
        <taxon>Lachnospiraceae incertae sedis</taxon>
        <taxon>Candidatus Limivivens</taxon>
    </lineage>
</organism>
<dbReference type="Gene3D" id="1.10.287.110">
    <property type="entry name" value="DnaJ domain"/>
    <property type="match status" value="1"/>
</dbReference>
<dbReference type="CDD" id="cd06257">
    <property type="entry name" value="DnaJ"/>
    <property type="match status" value="1"/>
</dbReference>
<keyword evidence="1" id="KW-0235">DNA replication</keyword>
<dbReference type="Gene3D" id="3.10.450.50">
    <property type="match status" value="1"/>
</dbReference>
<evidence type="ECO:0000259" key="2">
    <source>
        <dbReference type="PROSITE" id="PS50076"/>
    </source>
</evidence>
<dbReference type="EMBL" id="DVIQ01000052">
    <property type="protein sequence ID" value="HIS31709.1"/>
    <property type="molecule type" value="Genomic_DNA"/>
</dbReference>
<dbReference type="SUPFAM" id="SSF48452">
    <property type="entry name" value="TPR-like"/>
    <property type="match status" value="1"/>
</dbReference>
<dbReference type="InterPro" id="IPR004027">
    <property type="entry name" value="SEC_C_motif"/>
</dbReference>
<dbReference type="PRINTS" id="PR00625">
    <property type="entry name" value="JDOMAIN"/>
</dbReference>